<feature type="transmembrane region" description="Helical" evidence="5">
    <location>
        <begin position="115"/>
        <end position="138"/>
    </location>
</feature>
<evidence type="ECO:0000313" key="7">
    <source>
        <dbReference type="EMBL" id="SIS43110.1"/>
    </source>
</evidence>
<keyword evidence="4 5" id="KW-0472">Membrane</keyword>
<dbReference type="InterPro" id="IPR011701">
    <property type="entry name" value="MFS"/>
</dbReference>
<dbReference type="InterPro" id="IPR052714">
    <property type="entry name" value="MFS_Exporter"/>
</dbReference>
<sequence>MGSTQDAGTAAAQTDANMNSVWEAQGFIPTLVAVAAAFGSWALLLPVVPVAVLDAGGSHALAGASTGVFMAATVLTQVFMPRLLRTFTYRSAIAVSAVLLGVPALAFIWSMDPAVVLAVSVVRGVGFGAMTVAEAAIIAELVPRKFLGKASGVFGASSGSAQMIALPLGLFVSEHFGYSPVWIIALAIAAVGGLACAGIPPLKGAQPDPVASGAMSAPTWKLVLVPTLALAIAAMAYSLIANFLPDAARDTGITSGTTLGGAILAVINLAVMSARIFTGVVADRRGEPGTLMIPFQIAAAVGMFGFAASLASSAHPVWLFVSAIFFGAGFGAVQNESLLSMFYRLPQSKVSHASAVWNVGFDGGQGIGSFMFGGMIAGLGAAGAFAASGAVVVAGIVMTTADWIIGKRRLDR</sequence>
<dbReference type="RefSeq" id="WP_290172800.1">
    <property type="nucleotide sequence ID" value="NZ_CP046976.1"/>
</dbReference>
<dbReference type="GO" id="GO:0022857">
    <property type="term" value="F:transmembrane transporter activity"/>
    <property type="evidence" value="ECO:0007669"/>
    <property type="project" value="InterPro"/>
</dbReference>
<feature type="transmembrane region" description="Helical" evidence="5">
    <location>
        <begin position="256"/>
        <end position="277"/>
    </location>
</feature>
<proteinExistence type="predicted"/>
<reference evidence="8" key="1">
    <citation type="submission" date="2017-01" db="EMBL/GenBank/DDBJ databases">
        <authorList>
            <person name="Varghese N."/>
            <person name="Submissions S."/>
        </authorList>
    </citation>
    <scope>NUCLEOTIDE SEQUENCE [LARGE SCALE GENOMIC DNA]</scope>
    <source>
        <strain evidence="8">DSM 44531</strain>
    </source>
</reference>
<dbReference type="STRING" id="1161099.SAMN05444817_103121"/>
<feature type="transmembrane region" description="Helical" evidence="5">
    <location>
        <begin position="150"/>
        <end position="170"/>
    </location>
</feature>
<feature type="transmembrane region" description="Helical" evidence="5">
    <location>
        <begin position="289"/>
        <end position="311"/>
    </location>
</feature>
<dbReference type="InterPro" id="IPR036259">
    <property type="entry name" value="MFS_trans_sf"/>
</dbReference>
<dbReference type="InterPro" id="IPR020846">
    <property type="entry name" value="MFS_dom"/>
</dbReference>
<dbReference type="EMBL" id="FTOF01000003">
    <property type="protein sequence ID" value="SIS43110.1"/>
    <property type="molecule type" value="Genomic_DNA"/>
</dbReference>
<feature type="transmembrane region" description="Helical" evidence="5">
    <location>
        <begin position="92"/>
        <end position="109"/>
    </location>
</feature>
<evidence type="ECO:0000256" key="2">
    <source>
        <dbReference type="ARBA" id="ARBA00022692"/>
    </source>
</evidence>
<evidence type="ECO:0000313" key="8">
    <source>
        <dbReference type="Proteomes" id="UP000186292"/>
    </source>
</evidence>
<gene>
    <name evidence="7" type="ORF">SAMN05444817_103121</name>
</gene>
<evidence type="ECO:0000259" key="6">
    <source>
        <dbReference type="PROSITE" id="PS50850"/>
    </source>
</evidence>
<dbReference type="GO" id="GO:0005886">
    <property type="term" value="C:plasma membrane"/>
    <property type="evidence" value="ECO:0007669"/>
    <property type="project" value="UniProtKB-SubCell"/>
</dbReference>
<evidence type="ECO:0000256" key="1">
    <source>
        <dbReference type="ARBA" id="ARBA00004651"/>
    </source>
</evidence>
<dbReference type="Pfam" id="PF07690">
    <property type="entry name" value="MFS_1"/>
    <property type="match status" value="1"/>
</dbReference>
<name>A0A1N7J1B7_9CORY</name>
<organism evidence="7 8">
    <name type="scientific">Corynebacterium appendicis CIP 107643</name>
    <dbReference type="NCBI Taxonomy" id="1161099"/>
    <lineage>
        <taxon>Bacteria</taxon>
        <taxon>Bacillati</taxon>
        <taxon>Actinomycetota</taxon>
        <taxon>Actinomycetes</taxon>
        <taxon>Mycobacteriales</taxon>
        <taxon>Corynebacteriaceae</taxon>
        <taxon>Corynebacterium</taxon>
    </lineage>
</organism>
<feature type="transmembrane region" description="Helical" evidence="5">
    <location>
        <begin position="27"/>
        <end position="48"/>
    </location>
</feature>
<dbReference type="Proteomes" id="UP000186292">
    <property type="component" value="Unassembled WGS sequence"/>
</dbReference>
<keyword evidence="2 5" id="KW-0812">Transmembrane</keyword>
<feature type="transmembrane region" description="Helical" evidence="5">
    <location>
        <begin position="383"/>
        <end position="405"/>
    </location>
</feature>
<dbReference type="PROSITE" id="PS50850">
    <property type="entry name" value="MFS"/>
    <property type="match status" value="1"/>
</dbReference>
<feature type="transmembrane region" description="Helical" evidence="5">
    <location>
        <begin position="60"/>
        <end position="80"/>
    </location>
</feature>
<comment type="subcellular location">
    <subcellularLocation>
        <location evidence="1">Cell membrane</location>
        <topology evidence="1">Multi-pass membrane protein</topology>
    </subcellularLocation>
</comment>
<keyword evidence="8" id="KW-1185">Reference proteome</keyword>
<dbReference type="PANTHER" id="PTHR23531:SF1">
    <property type="entry name" value="QUINOLENE RESISTANCE PROTEIN NORA"/>
    <property type="match status" value="1"/>
</dbReference>
<feature type="transmembrane region" description="Helical" evidence="5">
    <location>
        <begin position="222"/>
        <end position="244"/>
    </location>
</feature>
<accession>A0A1N7J1B7</accession>
<evidence type="ECO:0000256" key="3">
    <source>
        <dbReference type="ARBA" id="ARBA00022989"/>
    </source>
</evidence>
<evidence type="ECO:0000256" key="5">
    <source>
        <dbReference type="SAM" id="Phobius"/>
    </source>
</evidence>
<evidence type="ECO:0000256" key="4">
    <source>
        <dbReference type="ARBA" id="ARBA00023136"/>
    </source>
</evidence>
<dbReference type="SUPFAM" id="SSF103473">
    <property type="entry name" value="MFS general substrate transporter"/>
    <property type="match status" value="1"/>
</dbReference>
<feature type="transmembrane region" description="Helical" evidence="5">
    <location>
        <begin position="182"/>
        <end position="202"/>
    </location>
</feature>
<protein>
    <submittedName>
        <fullName evidence="7">Predicted arabinose efflux permease, MFS family</fullName>
    </submittedName>
</protein>
<dbReference type="AlphaFoldDB" id="A0A1N7J1B7"/>
<dbReference type="PANTHER" id="PTHR23531">
    <property type="entry name" value="QUINOLENE RESISTANCE PROTEIN NORA"/>
    <property type="match status" value="1"/>
</dbReference>
<keyword evidence="3 5" id="KW-1133">Transmembrane helix</keyword>
<feature type="transmembrane region" description="Helical" evidence="5">
    <location>
        <begin position="317"/>
        <end position="334"/>
    </location>
</feature>
<feature type="domain" description="Major facilitator superfamily (MFS) profile" evidence="6">
    <location>
        <begin position="25"/>
        <end position="407"/>
    </location>
</feature>
<dbReference type="Gene3D" id="1.20.1250.20">
    <property type="entry name" value="MFS general substrate transporter like domains"/>
    <property type="match status" value="2"/>
</dbReference>